<proteinExistence type="predicted"/>
<dbReference type="Pfam" id="PF06605">
    <property type="entry name" value="Prophage_tail"/>
    <property type="match status" value="1"/>
</dbReference>
<reference evidence="2 3" key="1">
    <citation type="submission" date="2023-11" db="EMBL/GenBank/DDBJ databases">
        <title>Analysis of the Genomes of Mucilaginibacter gossypii cycad 4 and M. sabulilitoris SNA2: microbes with the potential for plant growth promotion.</title>
        <authorList>
            <person name="Hirsch A.M."/>
            <person name="Humm E."/>
            <person name="Rubbi M."/>
            <person name="Del Vecchio G."/>
            <person name="Ha S.M."/>
            <person name="Pellegrini M."/>
            <person name="Gunsalus R.P."/>
        </authorList>
    </citation>
    <scope>NUCLEOTIDE SEQUENCE [LARGE SCALE GENOMIC DNA]</scope>
    <source>
        <strain evidence="2 3">SNA2</strain>
    </source>
</reference>
<dbReference type="EMBL" id="CP139558">
    <property type="protein sequence ID" value="WPU91784.1"/>
    <property type="molecule type" value="Genomic_DNA"/>
</dbReference>
<organism evidence="2 3">
    <name type="scientific">Mucilaginibacter sabulilitoris</name>
    <dbReference type="NCBI Taxonomy" id="1173583"/>
    <lineage>
        <taxon>Bacteria</taxon>
        <taxon>Pseudomonadati</taxon>
        <taxon>Bacteroidota</taxon>
        <taxon>Sphingobacteriia</taxon>
        <taxon>Sphingobacteriales</taxon>
        <taxon>Sphingobacteriaceae</taxon>
        <taxon>Mucilaginibacter</taxon>
    </lineage>
</organism>
<name>A0ABZ0TF38_9SPHI</name>
<evidence type="ECO:0000313" key="3">
    <source>
        <dbReference type="Proteomes" id="UP001324380"/>
    </source>
</evidence>
<gene>
    <name evidence="2" type="ORF">SNE25_20925</name>
</gene>
<feature type="domain" description="Tail spike" evidence="1">
    <location>
        <begin position="121"/>
        <end position="450"/>
    </location>
</feature>
<protein>
    <submittedName>
        <fullName evidence="2">Phage tail protein</fullName>
    </submittedName>
</protein>
<evidence type="ECO:0000313" key="2">
    <source>
        <dbReference type="EMBL" id="WPU91784.1"/>
    </source>
</evidence>
<sequence length="880" mass="96130">MYTPIYFNDEVISQLPVYDDLLVNRALMAEDEIPSQIELPGTLYCPIGAYILYRGRKYTVNTIPSPQVTGDVSGLKYTYNITFESDLYRLYDKKFKHLNNKTFSFYGDLSELCLLVVSNINEIDSGWSVGICDDLGLKTVEFDKHDCRTALDAIAEAFSCEWYLSGTGKEINFVKQAGNVTTLVFQYGRGKGLYSLGYQYQNDENIVTRAFGYGSSRNLPKNYRDGATELMFDGYYLDKNTDLYRVKEGDYVNEDIYPTIAGNVSAVSAFDPDAATFTITDSGLTFNLNTYFSPDTPKVSFTSGQLQGQEFEIVTYDNTSKVIKLKVATDAAGNNLPSAEIQAVVGDTYTLFDMYLPDEAVQAAEDKLQAATQTWLDENSVPRVLYNLELDPLYAKFNGIMLEPGDQIRVVDDALGIDAMIRVTSVSYPVNFPDIITPNTKITATIANFIPYTTTERVVSDTIDNQHEIKVVNRTNIERARLNALNLKKLQTRIFNPDGSLFTGTDSLVAGMATFGYDSQNMNLNDVVISPNLLGNPNDFKISGGQLIHYIYKIEGLGYIWTLGLNSWTGLDPAKYYYVYAKCSKVAITGTWEISETGVGVNDIPGYFAFNLGILYEVNTDGYRTFQSTKGVTTIVGDQITSGLIQDITGQNYINLTTGQFNMGDADSGIDWDVTNPGFLTIRGGIASKVIQVGSDGVVNARISGVTDAGADSIRFASGPGDEFKVLDNGKMYATDAEISGDITAKSGTIGGVENPSTHVIEGGFSILQNQMAMNLDHGGGNINQVLIGDNVISGVFPNLKATGIFRNVVPNVSSGDGVNSAMVLEASNADTNIALEIVAGDIHFTSLPDRAIGGATYTGKIRAYTDADTGIQYLTIEND</sequence>
<accession>A0ABZ0TF38</accession>
<dbReference type="RefSeq" id="WP_321560950.1">
    <property type="nucleotide sequence ID" value="NZ_CP139558.1"/>
</dbReference>
<keyword evidence="3" id="KW-1185">Reference proteome</keyword>
<evidence type="ECO:0000259" key="1">
    <source>
        <dbReference type="Pfam" id="PF06605"/>
    </source>
</evidence>
<dbReference type="Proteomes" id="UP001324380">
    <property type="component" value="Chromosome"/>
</dbReference>
<dbReference type="InterPro" id="IPR010572">
    <property type="entry name" value="Tail_dom"/>
</dbReference>